<reference evidence="2 3" key="1">
    <citation type="submission" date="2024-09" db="EMBL/GenBank/DDBJ databases">
        <title>The Natural Products Discovery Center: Release of the First 8490 Sequenced Strains for Exploring Actinobacteria Biosynthetic Diversity.</title>
        <authorList>
            <person name="Kalkreuter E."/>
            <person name="Kautsar S.A."/>
            <person name="Yang D."/>
            <person name="Bader C.D."/>
            <person name="Teijaro C.N."/>
            <person name="Fluegel L."/>
            <person name="Davis C.M."/>
            <person name="Simpson J.R."/>
            <person name="Lauterbach L."/>
            <person name="Steele A.D."/>
            <person name="Gui C."/>
            <person name="Meng S."/>
            <person name="Li G."/>
            <person name="Viehrig K."/>
            <person name="Ye F."/>
            <person name="Su P."/>
            <person name="Kiefer A.F."/>
            <person name="Nichols A."/>
            <person name="Cepeda A.J."/>
            <person name="Yan W."/>
            <person name="Fan B."/>
            <person name="Jiang Y."/>
            <person name="Adhikari A."/>
            <person name="Zheng C.-J."/>
            <person name="Schuster L."/>
            <person name="Cowan T.M."/>
            <person name="Smanski M.J."/>
            <person name="Chevrette M.G."/>
            <person name="De Carvalho L.P.S."/>
            <person name="Shen B."/>
        </authorList>
    </citation>
    <scope>NUCLEOTIDE SEQUENCE [LARGE SCALE GENOMIC DNA]</scope>
    <source>
        <strain evidence="2 3">NPDC056472</strain>
    </source>
</reference>
<gene>
    <name evidence="2" type="ORF">ACFQ63_38295</name>
</gene>
<dbReference type="EMBL" id="JBHTRV010000055">
    <property type="protein sequence ID" value="MFE5985522.1"/>
    <property type="molecule type" value="Genomic_DNA"/>
</dbReference>
<feature type="transmembrane region" description="Helical" evidence="1">
    <location>
        <begin position="6"/>
        <end position="22"/>
    </location>
</feature>
<sequence length="54" mass="5687">MTTAHLWMITALVYALRAILVARHAFPDTWKKSAALDAAVVVAAAVSLAHAALS</sequence>
<evidence type="ECO:0000313" key="3">
    <source>
        <dbReference type="Proteomes" id="UP001600424"/>
    </source>
</evidence>
<organism evidence="2 3">
    <name type="scientific">Streptomyces wedmorensis</name>
    <dbReference type="NCBI Taxonomy" id="43759"/>
    <lineage>
        <taxon>Bacteria</taxon>
        <taxon>Bacillati</taxon>
        <taxon>Actinomycetota</taxon>
        <taxon>Actinomycetes</taxon>
        <taxon>Kitasatosporales</taxon>
        <taxon>Streptomycetaceae</taxon>
        <taxon>Streptomyces</taxon>
    </lineage>
</organism>
<proteinExistence type="predicted"/>
<keyword evidence="1" id="KW-0472">Membrane</keyword>
<keyword evidence="3" id="KW-1185">Reference proteome</keyword>
<evidence type="ECO:0000256" key="1">
    <source>
        <dbReference type="SAM" id="Phobius"/>
    </source>
</evidence>
<dbReference type="Proteomes" id="UP001600424">
    <property type="component" value="Unassembled WGS sequence"/>
</dbReference>
<evidence type="ECO:0000313" key="2">
    <source>
        <dbReference type="EMBL" id="MFE5985522.1"/>
    </source>
</evidence>
<accession>A0ABW6J8Y2</accession>
<name>A0ABW6J8Y2_STRWE</name>
<protein>
    <submittedName>
        <fullName evidence="2">Uncharacterized protein</fullName>
    </submittedName>
</protein>
<comment type="caution">
    <text evidence="2">The sequence shown here is derived from an EMBL/GenBank/DDBJ whole genome shotgun (WGS) entry which is preliminary data.</text>
</comment>
<keyword evidence="1" id="KW-1133">Transmembrane helix</keyword>
<keyword evidence="1" id="KW-0812">Transmembrane</keyword>
<feature type="transmembrane region" description="Helical" evidence="1">
    <location>
        <begin position="34"/>
        <end position="53"/>
    </location>
</feature>
<dbReference type="RefSeq" id="WP_386253327.1">
    <property type="nucleotide sequence ID" value="NZ_JBHTRV010000055.1"/>
</dbReference>